<dbReference type="STRING" id="105231.A0A1Y1IQJ0"/>
<proteinExistence type="predicted"/>
<feature type="compositionally biased region" description="Polar residues" evidence="1">
    <location>
        <begin position="20"/>
        <end position="29"/>
    </location>
</feature>
<sequence>MKEETVTFGGDVAGDCSPRETPTGTTLQGSPPAVAGATGKTTTTPSKFSQTPPRHRSPLSRGNPLGEGRKPAASPKPGAVNPVVNDTSGVVEVLVIQGLCVPVNTNVTFQVYLELPQATARVYPDDSRVSRWYVGQYVHVPMMPMGGTGTDGIDGSGMLDGGMGGMRRRRLLGVQAAYSQAGGSQQPYQTTLSQAGVSWSGYLEQAAGLPQGYAAGYAQANYGSQAGGYLAQVGGYRPQTVGYQPQTVGYQQTANPAYPQTYGQSVPGYQTGYGNLPSGYQAGYQPGYGQGYQSAYGQVNQQIYQPGYQPGFQLGNQALGQLSYQSGYQAGYQPGFETVVQPGVQSGNRLSYQPGYQGSGANSGKQGFGQAYSSNSAPSNFAPKGGSAPFDEVPSYQSYVGSQKDGSSVGNTYDRPGSAAHEQQTSTPSTPAGVMSSMDSAACMLENVRFCINRNVMNLGIVDASTLTVVLVPVAVDENGEQVQPSSPPPVTFENILIEFE</sequence>
<evidence type="ECO:0000256" key="1">
    <source>
        <dbReference type="SAM" id="MobiDB-lite"/>
    </source>
</evidence>
<name>A0A1Y1IQJ0_KLENI</name>
<feature type="compositionally biased region" description="Polar residues" evidence="1">
    <location>
        <begin position="421"/>
        <end position="430"/>
    </location>
</feature>
<evidence type="ECO:0000313" key="3">
    <source>
        <dbReference type="Proteomes" id="UP000054558"/>
    </source>
</evidence>
<dbReference type="AlphaFoldDB" id="A0A1Y1IQJ0"/>
<gene>
    <name evidence="2" type="ORF">KFL_006970060</name>
</gene>
<reference evidence="2 3" key="1">
    <citation type="journal article" date="2014" name="Nat. Commun.">
        <title>Klebsormidium flaccidum genome reveals primary factors for plant terrestrial adaptation.</title>
        <authorList>
            <person name="Hori K."/>
            <person name="Maruyama F."/>
            <person name="Fujisawa T."/>
            <person name="Togashi T."/>
            <person name="Yamamoto N."/>
            <person name="Seo M."/>
            <person name="Sato S."/>
            <person name="Yamada T."/>
            <person name="Mori H."/>
            <person name="Tajima N."/>
            <person name="Moriyama T."/>
            <person name="Ikeuchi M."/>
            <person name="Watanabe M."/>
            <person name="Wada H."/>
            <person name="Kobayashi K."/>
            <person name="Saito M."/>
            <person name="Masuda T."/>
            <person name="Sasaki-Sekimoto Y."/>
            <person name="Mashiguchi K."/>
            <person name="Awai K."/>
            <person name="Shimojima M."/>
            <person name="Masuda S."/>
            <person name="Iwai M."/>
            <person name="Nobusawa T."/>
            <person name="Narise T."/>
            <person name="Kondo S."/>
            <person name="Saito H."/>
            <person name="Sato R."/>
            <person name="Murakawa M."/>
            <person name="Ihara Y."/>
            <person name="Oshima-Yamada Y."/>
            <person name="Ohtaka K."/>
            <person name="Satoh M."/>
            <person name="Sonobe K."/>
            <person name="Ishii M."/>
            <person name="Ohtani R."/>
            <person name="Kanamori-Sato M."/>
            <person name="Honoki R."/>
            <person name="Miyazaki D."/>
            <person name="Mochizuki H."/>
            <person name="Umetsu J."/>
            <person name="Higashi K."/>
            <person name="Shibata D."/>
            <person name="Kamiya Y."/>
            <person name="Sato N."/>
            <person name="Nakamura Y."/>
            <person name="Tabata S."/>
            <person name="Ida S."/>
            <person name="Kurokawa K."/>
            <person name="Ohta H."/>
        </authorList>
    </citation>
    <scope>NUCLEOTIDE SEQUENCE [LARGE SCALE GENOMIC DNA]</scope>
    <source>
        <strain evidence="2 3">NIES-2285</strain>
    </source>
</reference>
<dbReference type="Proteomes" id="UP000054558">
    <property type="component" value="Unassembled WGS sequence"/>
</dbReference>
<organism evidence="2 3">
    <name type="scientific">Klebsormidium nitens</name>
    <name type="common">Green alga</name>
    <name type="synonym">Ulothrix nitens</name>
    <dbReference type="NCBI Taxonomy" id="105231"/>
    <lineage>
        <taxon>Eukaryota</taxon>
        <taxon>Viridiplantae</taxon>
        <taxon>Streptophyta</taxon>
        <taxon>Klebsormidiophyceae</taxon>
        <taxon>Klebsormidiales</taxon>
        <taxon>Klebsormidiaceae</taxon>
        <taxon>Klebsormidium</taxon>
    </lineage>
</organism>
<feature type="compositionally biased region" description="Polar residues" evidence="1">
    <location>
        <begin position="347"/>
        <end position="379"/>
    </location>
</feature>
<protein>
    <submittedName>
        <fullName evidence="2">Uncharacterized protein</fullName>
    </submittedName>
</protein>
<feature type="compositionally biased region" description="Polar residues" evidence="1">
    <location>
        <begin position="395"/>
        <end position="411"/>
    </location>
</feature>
<feature type="compositionally biased region" description="Low complexity" evidence="1">
    <location>
        <begin position="31"/>
        <end position="45"/>
    </location>
</feature>
<dbReference type="OrthoDB" id="191150at2759"/>
<feature type="region of interest" description="Disordered" evidence="1">
    <location>
        <begin position="1"/>
        <end position="82"/>
    </location>
</feature>
<keyword evidence="3" id="KW-1185">Reference proteome</keyword>
<feature type="region of interest" description="Disordered" evidence="1">
    <location>
        <begin position="347"/>
        <end position="434"/>
    </location>
</feature>
<accession>A0A1Y1IQJ0</accession>
<evidence type="ECO:0000313" key="2">
    <source>
        <dbReference type="EMBL" id="GAQ90887.1"/>
    </source>
</evidence>
<dbReference type="EMBL" id="DF237646">
    <property type="protein sequence ID" value="GAQ90887.1"/>
    <property type="molecule type" value="Genomic_DNA"/>
</dbReference>